<dbReference type="eggNOG" id="COG0841">
    <property type="taxonomic scope" value="Bacteria"/>
</dbReference>
<feature type="transmembrane region" description="Helical" evidence="1">
    <location>
        <begin position="994"/>
        <end position="1017"/>
    </location>
</feature>
<dbReference type="Pfam" id="PF00873">
    <property type="entry name" value="ACR_tran"/>
    <property type="match status" value="1"/>
</dbReference>
<feature type="domain" description="SSD" evidence="2">
    <location>
        <begin position="371"/>
        <end position="488"/>
    </location>
</feature>
<dbReference type="SUPFAM" id="SSF82866">
    <property type="entry name" value="Multidrug efflux transporter AcrB transmembrane domain"/>
    <property type="match status" value="2"/>
</dbReference>
<feature type="transmembrane region" description="Helical" evidence="1">
    <location>
        <begin position="917"/>
        <end position="942"/>
    </location>
</feature>
<feature type="transmembrane region" description="Helical" evidence="1">
    <location>
        <begin position="963"/>
        <end position="982"/>
    </location>
</feature>
<protein>
    <submittedName>
        <fullName evidence="3">Cation/multidrug efflux pump</fullName>
    </submittedName>
</protein>
<dbReference type="RefSeq" id="WP_014679153.1">
    <property type="nucleotide sequence ID" value="NC_017770.1"/>
</dbReference>
<reference evidence="3" key="1">
    <citation type="submission" date="2012-02" db="EMBL/GenBank/DDBJ databases">
        <title>The complete genome of Solitalea canadensis DSM 3403.</title>
        <authorList>
            <consortium name="US DOE Joint Genome Institute (JGI-PGF)"/>
            <person name="Lucas S."/>
            <person name="Copeland A."/>
            <person name="Lapidus A."/>
            <person name="Glavina del Rio T."/>
            <person name="Dalin E."/>
            <person name="Tice H."/>
            <person name="Bruce D."/>
            <person name="Goodwin L."/>
            <person name="Pitluck S."/>
            <person name="Peters L."/>
            <person name="Ovchinnikova G."/>
            <person name="Lu M."/>
            <person name="Kyrpides N."/>
            <person name="Mavromatis K."/>
            <person name="Ivanova N."/>
            <person name="Brettin T."/>
            <person name="Detter J.C."/>
            <person name="Han C."/>
            <person name="Larimer F."/>
            <person name="Land M."/>
            <person name="Hauser L."/>
            <person name="Markowitz V."/>
            <person name="Cheng J.-F."/>
            <person name="Hugenholtz P."/>
            <person name="Woyke T."/>
            <person name="Wu D."/>
            <person name="Spring S."/>
            <person name="Schroeder M."/>
            <person name="Kopitz M."/>
            <person name="Brambilla E."/>
            <person name="Klenk H.-P."/>
            <person name="Eisen J.A."/>
        </authorList>
    </citation>
    <scope>NUCLEOTIDE SEQUENCE</scope>
    <source>
        <strain evidence="3">DSM 3403</strain>
    </source>
</reference>
<dbReference type="Gene3D" id="3.30.70.1430">
    <property type="entry name" value="Multidrug efflux transporter AcrB pore domain"/>
    <property type="match status" value="2"/>
</dbReference>
<feature type="transmembrane region" description="Helical" evidence="1">
    <location>
        <begin position="463"/>
        <end position="485"/>
    </location>
</feature>
<accession>H8KPM7</accession>
<feature type="transmembrane region" description="Helical" evidence="1">
    <location>
        <begin position="334"/>
        <end position="353"/>
    </location>
</feature>
<keyword evidence="1" id="KW-0812">Transmembrane</keyword>
<evidence type="ECO:0000256" key="1">
    <source>
        <dbReference type="SAM" id="Phobius"/>
    </source>
</evidence>
<feature type="transmembrane region" description="Helical" evidence="1">
    <location>
        <begin position="865"/>
        <end position="884"/>
    </location>
</feature>
<keyword evidence="4" id="KW-1185">Reference proteome</keyword>
<dbReference type="AlphaFoldDB" id="H8KPM7"/>
<feature type="transmembrane region" description="Helical" evidence="1">
    <location>
        <begin position="360"/>
        <end position="380"/>
    </location>
</feature>
<dbReference type="Proteomes" id="UP000007590">
    <property type="component" value="Chromosome"/>
</dbReference>
<feature type="transmembrane region" description="Helical" evidence="1">
    <location>
        <begin position="386"/>
        <end position="410"/>
    </location>
</feature>
<dbReference type="GO" id="GO:0042910">
    <property type="term" value="F:xenobiotic transmembrane transporter activity"/>
    <property type="evidence" value="ECO:0007669"/>
    <property type="project" value="TreeGrafter"/>
</dbReference>
<dbReference type="GO" id="GO:0005886">
    <property type="term" value="C:plasma membrane"/>
    <property type="evidence" value="ECO:0007669"/>
    <property type="project" value="TreeGrafter"/>
</dbReference>
<feature type="transmembrane region" description="Helical" evidence="1">
    <location>
        <begin position="12"/>
        <end position="32"/>
    </location>
</feature>
<keyword evidence="1" id="KW-1133">Transmembrane helix</keyword>
<dbReference type="OrthoDB" id="9758234at2"/>
<feature type="transmembrane region" description="Helical" evidence="1">
    <location>
        <begin position="891"/>
        <end position="911"/>
    </location>
</feature>
<dbReference type="KEGG" id="scn:Solca_0807"/>
<dbReference type="PROSITE" id="PS50156">
    <property type="entry name" value="SSD"/>
    <property type="match status" value="1"/>
</dbReference>
<dbReference type="SUPFAM" id="SSF82714">
    <property type="entry name" value="Multidrug efflux transporter AcrB TolC docking domain, DN and DC subdomains"/>
    <property type="match status" value="2"/>
</dbReference>
<dbReference type="HOGENOM" id="CLU_002755_1_2_10"/>
<gene>
    <name evidence="3" type="ordered locus">Solca_0807</name>
</gene>
<dbReference type="InterPro" id="IPR001036">
    <property type="entry name" value="Acrflvin-R"/>
</dbReference>
<dbReference type="InterPro" id="IPR000731">
    <property type="entry name" value="SSD"/>
</dbReference>
<dbReference type="PANTHER" id="PTHR32063:SF0">
    <property type="entry name" value="SWARMING MOTILITY PROTEIN SWRC"/>
    <property type="match status" value="1"/>
</dbReference>
<evidence type="ECO:0000259" key="2">
    <source>
        <dbReference type="PROSITE" id="PS50156"/>
    </source>
</evidence>
<dbReference type="STRING" id="929556.Solca_0807"/>
<dbReference type="Gene3D" id="3.30.70.1440">
    <property type="entry name" value="Multidrug efflux transporter AcrB pore domain"/>
    <property type="match status" value="1"/>
</dbReference>
<dbReference type="Gene3D" id="3.30.2090.10">
    <property type="entry name" value="Multidrug efflux transporter AcrB TolC docking domain, DN and DC subdomains"/>
    <property type="match status" value="2"/>
</dbReference>
<feature type="transmembrane region" description="Helical" evidence="1">
    <location>
        <begin position="431"/>
        <end position="451"/>
    </location>
</feature>
<feature type="transmembrane region" description="Helical" evidence="1">
    <location>
        <begin position="532"/>
        <end position="553"/>
    </location>
</feature>
<dbReference type="PANTHER" id="PTHR32063">
    <property type="match status" value="1"/>
</dbReference>
<evidence type="ECO:0000313" key="3">
    <source>
        <dbReference type="EMBL" id="AFD05925.1"/>
    </source>
</evidence>
<keyword evidence="1" id="KW-0472">Membrane</keyword>
<dbReference type="EMBL" id="CP003349">
    <property type="protein sequence ID" value="AFD05925.1"/>
    <property type="molecule type" value="Genomic_DNA"/>
</dbReference>
<dbReference type="PRINTS" id="PR00702">
    <property type="entry name" value="ACRIFLAVINRP"/>
</dbReference>
<dbReference type="Gene3D" id="1.20.1640.10">
    <property type="entry name" value="Multidrug efflux transporter AcrB transmembrane domain"/>
    <property type="match status" value="2"/>
</dbReference>
<name>H8KPM7_SOLCM</name>
<proteinExistence type="predicted"/>
<sequence>MKLTEVSIKRPTIVVVIFTVLTLMGLLSYFSLNYELLPKFSSPMLTISTIYPGASPNEVENTVTKKIEDAVASMENIKKITARSVEGVSIVTVELTSNADADIGLQEAQRKVNAILSDLPEDVKTPSLNKFSLDDLPIMTLAATASMDGAQLYDLIDKRIQPALSRIQGVAQVNLIGGQEREIQVNINADRLKAYNLSIMQVMQAIRGANLDFPTGKIKNTNNQVLIRLAGKFKTVDQMREMVIYNSQDGSQVRLKDVADVQDAQKDADKLARVDRKGAIAIQIQKQSDANAVNVSKAVKKAISQIEKDYGKQNLKVKIANDTSDFTLEAADSVIHDLMLAIFLVAAVMLLFLHSMRNALIVMISIPASLVATFIGMKIMDFSLNLMSLMGLSLVVGILVDDAIVVLENIYRHMEMGKNRVKAAFDGAKEIGFTVISITLVIVVVFLPISLTNELVSKILREFCVVVMIATLLSLFTSFTIIPLLSSRFGKLEHLTNKNLFGRFILWFEAKLYKFTEWVTGILKWALNHKRYTIGLALALLVASFMLVGKGYIGGEFIAQGDRGQFIVQLELPKDASVEQSNKVTTLTEQLLASKKEVQSMITTVGQSSEDGFGVTQATAYKSEITVTLVDAKLRKDPSDIYAAKLKNELMAKLPGVKIKTTPVGLLGTANRAPVEVVVMGTDLDSVMAFAKVALAELKATKGSKDVKLSVEEGNPEISVQVDRDKMAALGLSMDAVGGTMQVAFNGNTDAKFSQGEYEYDINIRFDDYNRKSIEDVSNITFINNKQQPVKLSQFATVTESSGPSRLERRDKSTSVSVQGQVVGVASGAVSQQLKTKLDGMKKPTGVTFVMGGDAENQGDSFSTLGVALLISIILVYLIMVALYDNYAYPFVVMFSIPLAMIGALLALALTNNTLNIFSILGMIMLIGLVAKNAILIVDFANQAKEEGKTTDEALIAANNARLRPILMTTIAMVIGMLPLALATGGTAAIKNGLAWVIIGGLISSMFLTLIIVPVVYKIIDMFLAKFGMNKGNKEIIEQLYEKDDDQKVIQHKHTHEDELMSI</sequence>
<dbReference type="Gene3D" id="3.30.70.1320">
    <property type="entry name" value="Multidrug efflux transporter AcrB pore domain like"/>
    <property type="match status" value="1"/>
</dbReference>
<dbReference type="SUPFAM" id="SSF82693">
    <property type="entry name" value="Multidrug efflux transporter AcrB pore domain, PN1, PN2, PC1 and PC2 subdomains"/>
    <property type="match status" value="3"/>
</dbReference>
<evidence type="ECO:0000313" key="4">
    <source>
        <dbReference type="Proteomes" id="UP000007590"/>
    </source>
</evidence>
<dbReference type="InterPro" id="IPR027463">
    <property type="entry name" value="AcrB_DN_DC_subdom"/>
</dbReference>
<organism evidence="3 4">
    <name type="scientific">Solitalea canadensis (strain ATCC 29591 / DSM 3403 / JCM 21819 / LMG 8368 / NBRC 15130 / NCIMB 12057 / USAM 9D)</name>
    <name type="common">Flexibacter canadensis</name>
    <dbReference type="NCBI Taxonomy" id="929556"/>
    <lineage>
        <taxon>Bacteria</taxon>
        <taxon>Pseudomonadati</taxon>
        <taxon>Bacteroidota</taxon>
        <taxon>Sphingobacteriia</taxon>
        <taxon>Sphingobacteriales</taxon>
        <taxon>Sphingobacteriaceae</taxon>
        <taxon>Solitalea</taxon>
    </lineage>
</organism>